<dbReference type="RefSeq" id="WP_345311884.1">
    <property type="nucleotide sequence ID" value="NZ_BAABLN010000069.1"/>
</dbReference>
<keyword evidence="2" id="KW-1185">Reference proteome</keyword>
<protein>
    <submittedName>
        <fullName evidence="1">Uncharacterized protein</fullName>
    </submittedName>
</protein>
<proteinExistence type="predicted"/>
<organism evidence="1 2">
    <name type="scientific">Kocuria gwangalliensis</name>
    <dbReference type="NCBI Taxonomy" id="501592"/>
    <lineage>
        <taxon>Bacteria</taxon>
        <taxon>Bacillati</taxon>
        <taxon>Actinomycetota</taxon>
        <taxon>Actinomycetes</taxon>
        <taxon>Micrococcales</taxon>
        <taxon>Micrococcaceae</taxon>
        <taxon>Kocuria</taxon>
    </lineage>
</organism>
<comment type="caution">
    <text evidence="1">The sequence shown here is derived from an EMBL/GenBank/DDBJ whole genome shotgun (WGS) entry which is preliminary data.</text>
</comment>
<dbReference type="Proteomes" id="UP001501446">
    <property type="component" value="Unassembled WGS sequence"/>
</dbReference>
<reference evidence="2" key="1">
    <citation type="journal article" date="2019" name="Int. J. Syst. Evol. Microbiol.">
        <title>The Global Catalogue of Microorganisms (GCM) 10K type strain sequencing project: providing services to taxonomists for standard genome sequencing and annotation.</title>
        <authorList>
            <consortium name="The Broad Institute Genomics Platform"/>
            <consortium name="The Broad Institute Genome Sequencing Center for Infectious Disease"/>
            <person name="Wu L."/>
            <person name="Ma J."/>
        </authorList>
    </citation>
    <scope>NUCLEOTIDE SEQUENCE [LARGE SCALE GENOMIC DNA]</scope>
    <source>
        <strain evidence="2">JCM 18958</strain>
    </source>
</reference>
<accession>A0ABP8XI49</accession>
<evidence type="ECO:0000313" key="2">
    <source>
        <dbReference type="Proteomes" id="UP001501446"/>
    </source>
</evidence>
<name>A0ABP8XI49_9MICC</name>
<evidence type="ECO:0000313" key="1">
    <source>
        <dbReference type="EMBL" id="GAA4707330.1"/>
    </source>
</evidence>
<gene>
    <name evidence="1" type="ORF">GCM10025781_27480</name>
</gene>
<sequence>MVDVQLYSIIGEGTPPLTGDQIEQVIDEIPNHPDHLAAQNIVGTVHHLG</sequence>
<dbReference type="EMBL" id="BAABLN010000069">
    <property type="protein sequence ID" value="GAA4707330.1"/>
    <property type="molecule type" value="Genomic_DNA"/>
</dbReference>